<organism evidence="2 3">
    <name type="scientific">Roseibium aggregatum</name>
    <dbReference type="NCBI Taxonomy" id="187304"/>
    <lineage>
        <taxon>Bacteria</taxon>
        <taxon>Pseudomonadati</taxon>
        <taxon>Pseudomonadota</taxon>
        <taxon>Alphaproteobacteria</taxon>
        <taxon>Hyphomicrobiales</taxon>
        <taxon>Stappiaceae</taxon>
        <taxon>Roseibium</taxon>
    </lineage>
</organism>
<dbReference type="OrthoDB" id="37575at2"/>
<dbReference type="Gene3D" id="1.10.10.10">
    <property type="entry name" value="Winged helix-like DNA-binding domain superfamily/Winged helix DNA-binding domain"/>
    <property type="match status" value="1"/>
</dbReference>
<dbReference type="AlphaFoldDB" id="A0A0M6XZZ8"/>
<name>A0A0M6XZZ8_9HYPH</name>
<gene>
    <name evidence="2" type="primary">nagC_1</name>
    <name evidence="2" type="ORF">LAL4801_01880</name>
</gene>
<evidence type="ECO:0000256" key="1">
    <source>
        <dbReference type="ARBA" id="ARBA00006479"/>
    </source>
</evidence>
<dbReference type="Pfam" id="PF13412">
    <property type="entry name" value="HTH_24"/>
    <property type="match status" value="1"/>
</dbReference>
<keyword evidence="3" id="KW-1185">Reference proteome</keyword>
<dbReference type="RefSeq" id="WP_082444494.1">
    <property type="nucleotide sequence ID" value="NZ_CP045622.1"/>
</dbReference>
<dbReference type="InterPro" id="IPR000600">
    <property type="entry name" value="ROK"/>
</dbReference>
<dbReference type="Proteomes" id="UP000048926">
    <property type="component" value="Unassembled WGS sequence"/>
</dbReference>
<dbReference type="Pfam" id="PF00480">
    <property type="entry name" value="ROK"/>
    <property type="match status" value="1"/>
</dbReference>
<protein>
    <submittedName>
        <fullName evidence="2">N-acetylglucosamine repressor</fullName>
    </submittedName>
</protein>
<dbReference type="SUPFAM" id="SSF46785">
    <property type="entry name" value="Winged helix' DNA-binding domain"/>
    <property type="match status" value="1"/>
</dbReference>
<dbReference type="InterPro" id="IPR043129">
    <property type="entry name" value="ATPase_NBD"/>
</dbReference>
<accession>A0A0M6XZZ8</accession>
<comment type="similarity">
    <text evidence="1">Belongs to the ROK (NagC/XylR) family.</text>
</comment>
<evidence type="ECO:0000313" key="2">
    <source>
        <dbReference type="EMBL" id="CTQ43442.1"/>
    </source>
</evidence>
<reference evidence="3" key="1">
    <citation type="submission" date="2015-07" db="EMBL/GenBank/DDBJ databases">
        <authorList>
            <person name="Rodrigo-Torres Lidia"/>
            <person name="Arahal R.David."/>
        </authorList>
    </citation>
    <scope>NUCLEOTIDE SEQUENCE [LARGE SCALE GENOMIC DNA]</scope>
    <source>
        <strain evidence="3">CECT 4801</strain>
    </source>
</reference>
<dbReference type="PANTHER" id="PTHR18964">
    <property type="entry name" value="ROK (REPRESSOR, ORF, KINASE) FAMILY"/>
    <property type="match status" value="1"/>
</dbReference>
<sequence>MADPSNISRRMSLSAIVQAIASYSPISRASVSKITGLSKQTVSEIVGNLEEEGWVRTVGQTEGHIGRRAVVYEIVPDAASVASVDLGGTKIRVAICNLTGAVVSELVEPTDRQGGIAVVNQVADLIRRAATEASPSLKLPRVAVIGVPGAPDPATGHIRMAPNIPGIGDIDAPGLWREILGIEVFIENDVNLAALGEHWLTKRGDKDDLIYVSIGTGIGAGIVIGGQLHRGMNGAAGEIGYLPFGADPFEPESLEVGALERVAATHAITDLYKSKTGRTLDVPDIFDAANTGDTAATETLEEIARQVARVMAALAAVMDPSCIVIGGSIGTRDELFGNVRKFISRCFPRPVLIEKSTLGNHAALAGGASVALSRLHLSLFTEGLKGVEIAVPPPSIETFKKGAA</sequence>
<dbReference type="SUPFAM" id="SSF53067">
    <property type="entry name" value="Actin-like ATPase domain"/>
    <property type="match status" value="1"/>
</dbReference>
<evidence type="ECO:0000313" key="3">
    <source>
        <dbReference type="Proteomes" id="UP000048926"/>
    </source>
</evidence>
<dbReference type="PANTHER" id="PTHR18964:SF149">
    <property type="entry name" value="BIFUNCTIONAL UDP-N-ACETYLGLUCOSAMINE 2-EPIMERASE_N-ACETYLMANNOSAMINE KINASE"/>
    <property type="match status" value="1"/>
</dbReference>
<dbReference type="InterPro" id="IPR036390">
    <property type="entry name" value="WH_DNA-bd_sf"/>
</dbReference>
<dbReference type="Gene3D" id="3.30.420.40">
    <property type="match status" value="2"/>
</dbReference>
<dbReference type="STRING" id="187304.B0E33_20970"/>
<proteinExistence type="inferred from homology"/>
<dbReference type="InterPro" id="IPR036388">
    <property type="entry name" value="WH-like_DNA-bd_sf"/>
</dbReference>
<dbReference type="EMBL" id="CXST01000001">
    <property type="protein sequence ID" value="CTQ43442.1"/>
    <property type="molecule type" value="Genomic_DNA"/>
</dbReference>